<dbReference type="EMBL" id="OV121139">
    <property type="protein sequence ID" value="CAH0562861.1"/>
    <property type="molecule type" value="Genomic_DNA"/>
</dbReference>
<evidence type="ECO:0000313" key="3">
    <source>
        <dbReference type="Proteomes" id="UP001154078"/>
    </source>
</evidence>
<dbReference type="PANTHER" id="PTHR45913:SF5">
    <property type="entry name" value="GENERAL TRANSCRIPTION FACTOR II-I REPEAT DOMAIN-CONTAINING PROTEIN 2A-LIKE PROTEIN"/>
    <property type="match status" value="1"/>
</dbReference>
<gene>
    <name evidence="2" type="ORF">MELIAE_LOCUS11876</name>
</gene>
<reference evidence="2" key="1">
    <citation type="submission" date="2021-12" db="EMBL/GenBank/DDBJ databases">
        <authorList>
            <person name="King R."/>
        </authorList>
    </citation>
    <scope>NUCLEOTIDE SEQUENCE</scope>
</reference>
<dbReference type="AlphaFoldDB" id="A0A9P0BIR7"/>
<organism evidence="2 3">
    <name type="scientific">Brassicogethes aeneus</name>
    <name type="common">Rape pollen beetle</name>
    <name type="synonym">Meligethes aeneus</name>
    <dbReference type="NCBI Taxonomy" id="1431903"/>
    <lineage>
        <taxon>Eukaryota</taxon>
        <taxon>Metazoa</taxon>
        <taxon>Ecdysozoa</taxon>
        <taxon>Arthropoda</taxon>
        <taxon>Hexapoda</taxon>
        <taxon>Insecta</taxon>
        <taxon>Pterygota</taxon>
        <taxon>Neoptera</taxon>
        <taxon>Endopterygota</taxon>
        <taxon>Coleoptera</taxon>
        <taxon>Polyphaga</taxon>
        <taxon>Cucujiformia</taxon>
        <taxon>Nitidulidae</taxon>
        <taxon>Meligethinae</taxon>
        <taxon>Brassicogethes</taxon>
    </lineage>
</organism>
<feature type="region of interest" description="Disordered" evidence="1">
    <location>
        <begin position="101"/>
        <end position="128"/>
    </location>
</feature>
<sequence>MDPVVRCLNYIRAKALNGRQFRVLFEEEYGELQLYCAVRWLSRGSMLKRFLREQMLQFLEQKGALPLEVDLLKNTSWLSDLAFLVDFTNYLNILNLKSQETADEQETADNQKTADEQETDEQPLWSNKSKCLERDVEGTAAFLKLKEKFDKKCNEKKTDKVQL</sequence>
<name>A0A9P0BIR7_BRAAE</name>
<accession>A0A9P0BIR7</accession>
<dbReference type="PANTHER" id="PTHR45913">
    <property type="entry name" value="EPM2A-INTERACTING PROTEIN 1"/>
    <property type="match status" value="1"/>
</dbReference>
<protein>
    <submittedName>
        <fullName evidence="2">Uncharacterized protein</fullName>
    </submittedName>
</protein>
<dbReference type="Proteomes" id="UP001154078">
    <property type="component" value="Chromosome 8"/>
</dbReference>
<keyword evidence="3" id="KW-1185">Reference proteome</keyword>
<evidence type="ECO:0000313" key="2">
    <source>
        <dbReference type="EMBL" id="CAH0562861.1"/>
    </source>
</evidence>
<dbReference type="OrthoDB" id="6743767at2759"/>
<proteinExistence type="predicted"/>
<evidence type="ECO:0000256" key="1">
    <source>
        <dbReference type="SAM" id="MobiDB-lite"/>
    </source>
</evidence>